<accession>A0A2G8RBT7</accession>
<gene>
    <name evidence="1" type="ORF">P775_16725</name>
</gene>
<organism evidence="1 2">
    <name type="scientific">Puniceibacterium antarcticum</name>
    <dbReference type="NCBI Taxonomy" id="1206336"/>
    <lineage>
        <taxon>Bacteria</taxon>
        <taxon>Pseudomonadati</taxon>
        <taxon>Pseudomonadota</taxon>
        <taxon>Alphaproteobacteria</taxon>
        <taxon>Rhodobacterales</taxon>
        <taxon>Paracoccaceae</taxon>
        <taxon>Puniceibacterium</taxon>
    </lineage>
</organism>
<name>A0A2G8RBT7_9RHOB</name>
<reference evidence="1 2" key="1">
    <citation type="submission" date="2013-09" db="EMBL/GenBank/DDBJ databases">
        <title>Genome sequencing of Phaeobacter antarcticus sp. nov. SM1211.</title>
        <authorList>
            <person name="Zhang X.-Y."/>
            <person name="Liu C."/>
            <person name="Chen X.-L."/>
            <person name="Xie B.-B."/>
            <person name="Qin Q.-L."/>
            <person name="Rong J.-C."/>
            <person name="Zhang Y.-Z."/>
        </authorList>
    </citation>
    <scope>NUCLEOTIDE SEQUENCE [LARGE SCALE GENOMIC DNA]</scope>
    <source>
        <strain evidence="1 2">SM1211</strain>
    </source>
</reference>
<keyword evidence="2" id="KW-1185">Reference proteome</keyword>
<proteinExistence type="predicted"/>
<evidence type="ECO:0000313" key="1">
    <source>
        <dbReference type="EMBL" id="PIL19007.1"/>
    </source>
</evidence>
<evidence type="ECO:0000313" key="2">
    <source>
        <dbReference type="Proteomes" id="UP000231259"/>
    </source>
</evidence>
<dbReference type="Proteomes" id="UP000231259">
    <property type="component" value="Unassembled WGS sequence"/>
</dbReference>
<dbReference type="RefSeq" id="WP_099911901.1">
    <property type="nucleotide sequence ID" value="NZ_AWWI01000116.1"/>
</dbReference>
<dbReference type="OrthoDB" id="8222794at2"/>
<comment type="caution">
    <text evidence="1">The sequence shown here is derived from an EMBL/GenBank/DDBJ whole genome shotgun (WGS) entry which is preliminary data.</text>
</comment>
<dbReference type="EMBL" id="AWWI01000116">
    <property type="protein sequence ID" value="PIL19007.1"/>
    <property type="molecule type" value="Genomic_DNA"/>
</dbReference>
<protein>
    <submittedName>
        <fullName evidence="1">Uncharacterized protein</fullName>
    </submittedName>
</protein>
<sequence length="197" mass="22008">MAFPAQYFYSILDVAGRWGCTQTEVINWAISGELDLVAGFSPILFGDEPAAGLLVVSASDVRPLFRPFGKAERRVYLRQARPNGSDTFKLITDPVCGVRLTAADIMITAREIDRFEEANSIGRNRSAGPGAPGKYDWEGFHMALFKRIYTGGFPAQQRDLVFEMQEWFIANSADGEAPDESTIRRRIKAIWQELNPV</sequence>
<dbReference type="AlphaFoldDB" id="A0A2G8RBT7"/>